<evidence type="ECO:0000313" key="1">
    <source>
        <dbReference type="EMBL" id="DAF44259.1"/>
    </source>
</evidence>
<dbReference type="InterPro" id="IPR003795">
    <property type="entry name" value="DUF192"/>
</dbReference>
<dbReference type="Gene3D" id="2.60.120.1140">
    <property type="entry name" value="Protein of unknown function DUF192"/>
    <property type="match status" value="1"/>
</dbReference>
<organism evidence="1">
    <name type="scientific">Podoviridae sp. ct8Lf7</name>
    <dbReference type="NCBI Taxonomy" id="2827723"/>
    <lineage>
        <taxon>Viruses</taxon>
        <taxon>Duplodnaviria</taxon>
        <taxon>Heunggongvirae</taxon>
        <taxon>Uroviricota</taxon>
        <taxon>Caudoviricetes</taxon>
    </lineage>
</organism>
<dbReference type="EMBL" id="BK032511">
    <property type="protein sequence ID" value="DAF44259.1"/>
    <property type="molecule type" value="Genomic_DNA"/>
</dbReference>
<dbReference type="PANTHER" id="PTHR37953:SF1">
    <property type="entry name" value="UPF0127 PROTEIN MJ1496"/>
    <property type="match status" value="1"/>
</dbReference>
<dbReference type="Pfam" id="PF02643">
    <property type="entry name" value="DUF192"/>
    <property type="match status" value="1"/>
</dbReference>
<dbReference type="InterPro" id="IPR038695">
    <property type="entry name" value="Saro_0823-like_sf"/>
</dbReference>
<sequence>MKQVKVNVGNKSYICDLLESEEDRRKGLMGVENLPPDRGALFAWEDEGTREMWMKDTKIPLD</sequence>
<dbReference type="PANTHER" id="PTHR37953">
    <property type="entry name" value="UPF0127 PROTEIN MJ1496"/>
    <property type="match status" value="1"/>
</dbReference>
<proteinExistence type="predicted"/>
<evidence type="ECO:0008006" key="2">
    <source>
        <dbReference type="Google" id="ProtNLM"/>
    </source>
</evidence>
<accession>A0A8S5S0F7</accession>
<protein>
    <recommendedName>
        <fullName evidence="2">DUF192 domain-containing protein</fullName>
    </recommendedName>
</protein>
<reference evidence="1" key="1">
    <citation type="journal article" date="2021" name="Proc. Natl. Acad. Sci. U.S.A.">
        <title>A Catalog of Tens of Thousands of Viruses from Human Metagenomes Reveals Hidden Associations with Chronic Diseases.</title>
        <authorList>
            <person name="Tisza M.J."/>
            <person name="Buck C.B."/>
        </authorList>
    </citation>
    <scope>NUCLEOTIDE SEQUENCE</scope>
    <source>
        <strain evidence="1">Ct8Lf7</strain>
    </source>
</reference>
<name>A0A8S5S0F7_9CAUD</name>